<evidence type="ECO:0000256" key="6">
    <source>
        <dbReference type="ARBA" id="ARBA00023315"/>
    </source>
</evidence>
<evidence type="ECO:0000256" key="2">
    <source>
        <dbReference type="ARBA" id="ARBA00005874"/>
    </source>
</evidence>
<comment type="catalytic activity">
    <reaction evidence="8">
        <text>an acyl-CoA + a 1,2-diacyl-sn-glycerol = a triacyl-sn-glycerol + CoA</text>
        <dbReference type="Rhea" id="RHEA:10868"/>
        <dbReference type="ChEBI" id="CHEBI:17815"/>
        <dbReference type="ChEBI" id="CHEBI:57287"/>
        <dbReference type="ChEBI" id="CHEBI:58342"/>
        <dbReference type="ChEBI" id="CHEBI:64615"/>
        <dbReference type="EC" id="2.3.1.20"/>
    </reaction>
</comment>
<dbReference type="PROSITE" id="PS51318">
    <property type="entry name" value="TAT"/>
    <property type="match status" value="1"/>
</dbReference>
<dbReference type="GO" id="GO:0004144">
    <property type="term" value="F:diacylglycerol O-acyltransferase activity"/>
    <property type="evidence" value="ECO:0007669"/>
    <property type="project" value="UniProtKB-EC"/>
</dbReference>
<dbReference type="PANTHER" id="PTHR48098:SF6">
    <property type="entry name" value="FERRI-BACILLIBACTIN ESTERASE BESA"/>
    <property type="match status" value="1"/>
</dbReference>
<dbReference type="GO" id="GO:0050348">
    <property type="term" value="F:trehalose O-mycolyltransferase activity"/>
    <property type="evidence" value="ECO:0007669"/>
    <property type="project" value="UniProtKB-EC"/>
</dbReference>
<comment type="caution">
    <text evidence="10">The sequence shown here is derived from an EMBL/GenBank/DDBJ whole genome shotgun (WGS) entry which is preliminary data.</text>
</comment>
<name>A0A840I5Y2_9PROT</name>
<evidence type="ECO:0000256" key="7">
    <source>
        <dbReference type="ARBA" id="ARBA00032572"/>
    </source>
</evidence>
<comment type="catalytic activity">
    <reaction evidence="1">
        <text>2 alpha,alpha'-trehalose 6-mycolate = alpha,alpha'-trehalose 6,6'-bismycolate + alpha,alpha-trehalose</text>
        <dbReference type="Rhea" id="RHEA:23472"/>
        <dbReference type="ChEBI" id="CHEBI:16551"/>
        <dbReference type="ChEBI" id="CHEBI:18195"/>
        <dbReference type="ChEBI" id="CHEBI:18234"/>
        <dbReference type="EC" id="2.3.1.122"/>
    </reaction>
</comment>
<proteinExistence type="inferred from homology"/>
<evidence type="ECO:0000256" key="4">
    <source>
        <dbReference type="ARBA" id="ARBA00013244"/>
    </source>
</evidence>
<feature type="chain" id="PRO_5032797036" description="Acyl-CoA:diacylglycerol acyltransferase" evidence="9">
    <location>
        <begin position="26"/>
        <end position="319"/>
    </location>
</feature>
<evidence type="ECO:0000313" key="11">
    <source>
        <dbReference type="Proteomes" id="UP000563524"/>
    </source>
</evidence>
<dbReference type="InterPro" id="IPR050583">
    <property type="entry name" value="Mycobacterial_A85_antigen"/>
</dbReference>
<reference evidence="10 11" key="1">
    <citation type="submission" date="2020-08" db="EMBL/GenBank/DDBJ databases">
        <title>Genomic Encyclopedia of Type Strains, Phase IV (KMG-IV): sequencing the most valuable type-strain genomes for metagenomic binning, comparative biology and taxonomic classification.</title>
        <authorList>
            <person name="Goeker M."/>
        </authorList>
    </citation>
    <scope>NUCLEOTIDE SEQUENCE [LARGE SCALE GENOMIC DNA]</scope>
    <source>
        <strain evidence="10 11">DSM 102850</strain>
    </source>
</reference>
<accession>A0A840I5Y2</accession>
<gene>
    <name evidence="10" type="ORF">GGQ59_002131</name>
</gene>
<evidence type="ECO:0000256" key="8">
    <source>
        <dbReference type="ARBA" id="ARBA00048109"/>
    </source>
</evidence>
<dbReference type="Pfam" id="PF00756">
    <property type="entry name" value="Esterase"/>
    <property type="match status" value="1"/>
</dbReference>
<protein>
    <recommendedName>
        <fullName evidence="7">Acyl-CoA:diacylglycerol acyltransferase</fullName>
        <ecNumber evidence="3">2.3.1.122</ecNumber>
        <ecNumber evidence="4">2.3.1.20</ecNumber>
    </recommendedName>
</protein>
<keyword evidence="11" id="KW-1185">Reference proteome</keyword>
<sequence>MSFTRRGVLASGATMVALLGRGARAANAEPAFSPASGRLFPLGELSSDRVVPRAVDVWVPDGATAENPARVVYVHDGKNFFDPAQSYSGVAWEMDDAMTKLAGEGIEPAVVVAIASPSDADRPREYNSRHLWDRLTPKTRAVMARSCGGEVRSDDYLAYLTETVMPRIEADFPVRRSRSDTFLLGSSMGALISLEALASHPDRFGGAGCLSAHLMGFGPFAQDEALRPTDEQVAEVTAAVGAFAANDLPAPDLIRLWIDRGTEELDEHYPPFQESFEAGAERAGFTPGDGYRAQVFKGTGHHERYWAARLPEVLRFLLG</sequence>
<dbReference type="EC" id="2.3.1.122" evidence="3"/>
<dbReference type="EMBL" id="JACHOB010000004">
    <property type="protein sequence ID" value="MBB4659594.1"/>
    <property type="molecule type" value="Genomic_DNA"/>
</dbReference>
<dbReference type="InterPro" id="IPR029058">
    <property type="entry name" value="AB_hydrolase_fold"/>
</dbReference>
<dbReference type="EC" id="2.3.1.20" evidence="4"/>
<feature type="signal peptide" evidence="9">
    <location>
        <begin position="1"/>
        <end position="25"/>
    </location>
</feature>
<dbReference type="SUPFAM" id="SSF53474">
    <property type="entry name" value="alpha/beta-Hydrolases"/>
    <property type="match status" value="1"/>
</dbReference>
<evidence type="ECO:0000256" key="9">
    <source>
        <dbReference type="SAM" id="SignalP"/>
    </source>
</evidence>
<dbReference type="GO" id="GO:0016787">
    <property type="term" value="F:hydrolase activity"/>
    <property type="evidence" value="ECO:0007669"/>
    <property type="project" value="UniProtKB-KW"/>
</dbReference>
<keyword evidence="5" id="KW-0808">Transferase</keyword>
<dbReference type="PANTHER" id="PTHR48098">
    <property type="entry name" value="ENTEROCHELIN ESTERASE-RELATED"/>
    <property type="match status" value="1"/>
</dbReference>
<keyword evidence="6" id="KW-0012">Acyltransferase</keyword>
<dbReference type="Proteomes" id="UP000563524">
    <property type="component" value="Unassembled WGS sequence"/>
</dbReference>
<evidence type="ECO:0000256" key="3">
    <source>
        <dbReference type="ARBA" id="ARBA00012820"/>
    </source>
</evidence>
<comment type="similarity">
    <text evidence="2">Belongs to the mycobacterial A85 antigen family.</text>
</comment>
<keyword evidence="10" id="KW-0378">Hydrolase</keyword>
<evidence type="ECO:0000256" key="1">
    <source>
        <dbReference type="ARBA" id="ARBA00000697"/>
    </source>
</evidence>
<dbReference type="InterPro" id="IPR006311">
    <property type="entry name" value="TAT_signal"/>
</dbReference>
<organism evidence="10 11">
    <name type="scientific">Parvularcula dongshanensis</name>
    <dbReference type="NCBI Taxonomy" id="1173995"/>
    <lineage>
        <taxon>Bacteria</taxon>
        <taxon>Pseudomonadati</taxon>
        <taxon>Pseudomonadota</taxon>
        <taxon>Alphaproteobacteria</taxon>
        <taxon>Parvularculales</taxon>
        <taxon>Parvularculaceae</taxon>
        <taxon>Parvularcula</taxon>
    </lineage>
</organism>
<evidence type="ECO:0000256" key="5">
    <source>
        <dbReference type="ARBA" id="ARBA00022679"/>
    </source>
</evidence>
<dbReference type="RefSeq" id="WP_183818339.1">
    <property type="nucleotide sequence ID" value="NZ_JACHOB010000004.1"/>
</dbReference>
<keyword evidence="9" id="KW-0732">Signal</keyword>
<dbReference type="Gene3D" id="3.40.50.1820">
    <property type="entry name" value="alpha/beta hydrolase"/>
    <property type="match status" value="1"/>
</dbReference>
<dbReference type="InterPro" id="IPR000801">
    <property type="entry name" value="Esterase-like"/>
</dbReference>
<evidence type="ECO:0000313" key="10">
    <source>
        <dbReference type="EMBL" id="MBB4659594.1"/>
    </source>
</evidence>
<dbReference type="AlphaFoldDB" id="A0A840I5Y2"/>